<gene>
    <name evidence="3" type="ORF">AA0113_g8264</name>
</gene>
<sequence>MSASQDVTINGVVVVGDDDEQDRNTPSGSDHEDSDGNNDKHDTPSGSEYEDDFFGKALPKQPAKTSNKGNFIPKRLPVKPSQTAELLNNLQYQATAQSISRPEIEKLEDAMLEAEESRSEVTNRVRQLYTLSSNPHRKIDICPGRCLEQLDVLSLLHIKGLERCAWFTDAVILALLALEGPLQADVYTELDFGIFLDEIYVEKSLDEEISRAESGEMLEFGFPFQDVTSNHARIMGVINPSGIHWLTFEFVLGTRDSLPTLFYYNSVQHPSQRGPSYKAVKDTLPKLLHLASLQPNSPLAGLEAKDVLVKEVDCPQQAGDHECGPMSIFCYTRRLYNLPVSVDLPRKIDKREFGEWTRSECVGRLVDEKKGISCSLGRRFADPLPTFGNIESLRKDNDRRLYAALNYLRAADCGDDIDKTIDCHVEVNLIRELEEARNRYDVQPYDIQLNNSVRELLAELAAKSGRIMRAICPEGFGDADAAGSISNTGTNISSASKTRIDVRLSKADTKTVPWTHPITGELMEGTVGELPSSTVSAPMYRIEMGVKGPDTTSIIAVMRYSCRSHMWKTHVHDCKIKGIEPDLTVLYREEMGIAAKWADMYMRSVADTGPAHLIIYAGTRLQTFVLPAVGHDMYDNAEYRGPACPVCSDYDVWKLTGQHLASELTEEFKTHVAKVHIRGNEVPVEKPTTGKYYASCNWPGCKKKVEGAKPSTVTSHILRHQVGKHIHQWLKEQLGKIRLVRGSSSPPPQLPTISTSQDTETASGVSRTLQFIIGEYVFTRRCSYCPDEQKFSNQENFRLHQYETHAAPVDAEFRCDYKLFTPEKLGENWENLPRALKSRMTLLLAETENRCPCGDSVTACRQLFNTPAELLRHCDKVHAKEPALWSMITENQCGLAFASHEELRNHTMICHENVIASGRNDWSAKKPTREIEWTRAITMDLDELAQSTTTPVLLSIGADGFTCNPLLMSEWLKQRGRNFIFAVTHDNESTLDTEYLTPVGESYVTTYDLRILSRQPSEKGDPRHVDLVNYWDRLQSTKDGVSKNIRPRNQVPRDKSTKKRD</sequence>
<dbReference type="SMART" id="SM00355">
    <property type="entry name" value="ZnF_C2H2"/>
    <property type="match status" value="4"/>
</dbReference>
<reference evidence="4" key="1">
    <citation type="journal article" date="2019" name="bioRxiv">
        <title>Genomics, evolutionary history and diagnostics of the Alternaria alternata species group including apple and Asian pear pathotypes.</title>
        <authorList>
            <person name="Armitage A.D."/>
            <person name="Cockerton H.M."/>
            <person name="Sreenivasaprasad S."/>
            <person name="Woodhall J.W."/>
            <person name="Lane C.R."/>
            <person name="Harrison R.J."/>
            <person name="Clarkson J.P."/>
        </authorList>
    </citation>
    <scope>NUCLEOTIDE SEQUENCE [LARGE SCALE GENOMIC DNA]</scope>
    <source>
        <strain evidence="4">RGR 97.0016</strain>
    </source>
</reference>
<feature type="domain" description="C2H2-type" evidence="2">
    <location>
        <begin position="780"/>
        <end position="805"/>
    </location>
</feature>
<feature type="domain" description="C2H2-type" evidence="2">
    <location>
        <begin position="694"/>
        <end position="720"/>
    </location>
</feature>
<protein>
    <recommendedName>
        <fullName evidence="2">C2H2-type domain-containing protein</fullName>
    </recommendedName>
</protein>
<proteinExistence type="predicted"/>
<feature type="region of interest" description="Disordered" evidence="1">
    <location>
        <begin position="1039"/>
        <end position="1061"/>
    </location>
</feature>
<dbReference type="OrthoDB" id="3693282at2759"/>
<dbReference type="EMBL" id="PEJP01000034">
    <property type="protein sequence ID" value="RYO56959.1"/>
    <property type="molecule type" value="Genomic_DNA"/>
</dbReference>
<evidence type="ECO:0000313" key="4">
    <source>
        <dbReference type="Proteomes" id="UP000293823"/>
    </source>
</evidence>
<dbReference type="Proteomes" id="UP000293823">
    <property type="component" value="Unassembled WGS sequence"/>
</dbReference>
<keyword evidence="4" id="KW-1185">Reference proteome</keyword>
<accession>A0A4Q4RJC7</accession>
<organism evidence="3 4">
    <name type="scientific">Alternaria arborescens</name>
    <dbReference type="NCBI Taxonomy" id="156630"/>
    <lineage>
        <taxon>Eukaryota</taxon>
        <taxon>Fungi</taxon>
        <taxon>Dikarya</taxon>
        <taxon>Ascomycota</taxon>
        <taxon>Pezizomycotina</taxon>
        <taxon>Dothideomycetes</taxon>
        <taxon>Pleosporomycetidae</taxon>
        <taxon>Pleosporales</taxon>
        <taxon>Pleosporineae</taxon>
        <taxon>Pleosporaceae</taxon>
        <taxon>Alternaria</taxon>
        <taxon>Alternaria sect. Alternaria</taxon>
    </lineage>
</organism>
<evidence type="ECO:0000313" key="3">
    <source>
        <dbReference type="EMBL" id="RYO56959.1"/>
    </source>
</evidence>
<feature type="region of interest" description="Disordered" evidence="1">
    <location>
        <begin position="1"/>
        <end position="76"/>
    </location>
</feature>
<dbReference type="AlphaFoldDB" id="A0A4Q4RJC7"/>
<evidence type="ECO:0000259" key="2">
    <source>
        <dbReference type="SMART" id="SM00355"/>
    </source>
</evidence>
<name>A0A4Q4RJC7_9PLEO</name>
<dbReference type="InterPro" id="IPR013087">
    <property type="entry name" value="Znf_C2H2_type"/>
</dbReference>
<feature type="domain" description="C2H2-type" evidence="2">
    <location>
        <begin position="849"/>
        <end position="878"/>
    </location>
</feature>
<evidence type="ECO:0000256" key="1">
    <source>
        <dbReference type="SAM" id="MobiDB-lite"/>
    </source>
</evidence>
<comment type="caution">
    <text evidence="3">The sequence shown here is derived from an EMBL/GenBank/DDBJ whole genome shotgun (WGS) entry which is preliminary data.</text>
</comment>
<feature type="domain" description="C2H2-type" evidence="2">
    <location>
        <begin position="888"/>
        <end position="911"/>
    </location>
</feature>